<dbReference type="Proteomes" id="UP000319557">
    <property type="component" value="Chromosome"/>
</dbReference>
<dbReference type="EMBL" id="CP036261">
    <property type="protein sequence ID" value="QDS88739.1"/>
    <property type="molecule type" value="Genomic_DNA"/>
</dbReference>
<reference evidence="1 2" key="1">
    <citation type="submission" date="2019-02" db="EMBL/GenBank/DDBJ databases">
        <title>Deep-cultivation of Planctomycetes and their phenomic and genomic characterization uncovers novel biology.</title>
        <authorList>
            <person name="Wiegand S."/>
            <person name="Jogler M."/>
            <person name="Boedeker C."/>
            <person name="Pinto D."/>
            <person name="Vollmers J."/>
            <person name="Rivas-Marin E."/>
            <person name="Kohn T."/>
            <person name="Peeters S.H."/>
            <person name="Heuer A."/>
            <person name="Rast P."/>
            <person name="Oberbeckmann S."/>
            <person name="Bunk B."/>
            <person name="Jeske O."/>
            <person name="Meyerdierks A."/>
            <person name="Storesund J.E."/>
            <person name="Kallscheuer N."/>
            <person name="Luecker S."/>
            <person name="Lage O.M."/>
            <person name="Pohl T."/>
            <person name="Merkel B.J."/>
            <person name="Hornburger P."/>
            <person name="Mueller R.-W."/>
            <person name="Bruemmer F."/>
            <person name="Labrenz M."/>
            <person name="Spormann A.M."/>
            <person name="Op den Camp H."/>
            <person name="Overmann J."/>
            <person name="Amann R."/>
            <person name="Jetten M.S.M."/>
            <person name="Mascher T."/>
            <person name="Medema M.H."/>
            <person name="Devos D.P."/>
            <person name="Kaster A.-K."/>
            <person name="Ovreas L."/>
            <person name="Rohde M."/>
            <person name="Galperin M.Y."/>
            <person name="Jogler C."/>
        </authorList>
    </citation>
    <scope>NUCLEOTIDE SEQUENCE [LARGE SCALE GENOMIC DNA]</scope>
    <source>
        <strain evidence="1 2">EC9</strain>
    </source>
</reference>
<sequence>MASLQHATEDGRDSWKLRFYLNKKRKVIGLGTIAKADAEEAKESIEYLIECSDRSRTPCKSTRQWLDRIPNGLHSRLAALGLCEARVVRDLPTTVIAYCRSYIAGRKDWYTANSGKQFKRGHSLSAFVERWWNAPHTLLRSLGHLGFPRSSDP</sequence>
<keyword evidence="2" id="KW-1185">Reference proteome</keyword>
<gene>
    <name evidence="1" type="ORF">EC9_29330</name>
</gene>
<evidence type="ECO:0000313" key="1">
    <source>
        <dbReference type="EMBL" id="QDS88739.1"/>
    </source>
</evidence>
<accession>A0A517M1P2</accession>
<dbReference type="KEGG" id="ruv:EC9_29330"/>
<protein>
    <submittedName>
        <fullName evidence="1">Uncharacterized protein</fullName>
    </submittedName>
</protein>
<name>A0A517M1P2_9BACT</name>
<dbReference type="AlphaFoldDB" id="A0A517M1P2"/>
<organism evidence="1 2">
    <name type="scientific">Rosistilla ulvae</name>
    <dbReference type="NCBI Taxonomy" id="1930277"/>
    <lineage>
        <taxon>Bacteria</taxon>
        <taxon>Pseudomonadati</taxon>
        <taxon>Planctomycetota</taxon>
        <taxon>Planctomycetia</taxon>
        <taxon>Pirellulales</taxon>
        <taxon>Pirellulaceae</taxon>
        <taxon>Rosistilla</taxon>
    </lineage>
</organism>
<evidence type="ECO:0000313" key="2">
    <source>
        <dbReference type="Proteomes" id="UP000319557"/>
    </source>
</evidence>
<proteinExistence type="predicted"/>